<evidence type="ECO:0000313" key="6">
    <source>
        <dbReference type="Proteomes" id="UP000266691"/>
    </source>
</evidence>
<dbReference type="InterPro" id="IPR013783">
    <property type="entry name" value="Ig-like_fold"/>
</dbReference>
<gene>
    <name evidence="4" type="ORF">D2V05_07540</name>
    <name evidence="5" type="ORF">FQ017_07475</name>
</gene>
<reference evidence="4 6" key="1">
    <citation type="submission" date="2018-08" db="EMBL/GenBank/DDBJ databases">
        <title>Proposal of Muricauda 72 sp.nov. and Muricauda NH166 sp.nov., isolated from seawater.</title>
        <authorList>
            <person name="Cheng H."/>
            <person name="Wu Y.-H."/>
            <person name="Guo L.-L."/>
            <person name="Xu X.-W."/>
        </authorList>
    </citation>
    <scope>NUCLEOTIDE SEQUENCE [LARGE SCALE GENOMIC DNA]</scope>
    <source>
        <strain evidence="4 6">72</strain>
    </source>
</reference>
<dbReference type="SUPFAM" id="SSF51011">
    <property type="entry name" value="Glycosyl hydrolase domain"/>
    <property type="match status" value="1"/>
</dbReference>
<evidence type="ECO:0000256" key="2">
    <source>
        <dbReference type="ARBA" id="ARBA00023295"/>
    </source>
</evidence>
<dbReference type="InterPro" id="IPR014756">
    <property type="entry name" value="Ig_E-set"/>
</dbReference>
<dbReference type="RefSeq" id="WP_119647105.1">
    <property type="nucleotide sequence ID" value="NZ_QXFI01000018.1"/>
</dbReference>
<proteinExistence type="predicted"/>
<dbReference type="SUPFAM" id="SSF51445">
    <property type="entry name" value="(Trans)glycosidases"/>
    <property type="match status" value="1"/>
</dbReference>
<dbReference type="AlphaFoldDB" id="A0A3A1NK27"/>
<evidence type="ECO:0000259" key="3">
    <source>
        <dbReference type="SMART" id="SM00642"/>
    </source>
</evidence>
<dbReference type="Pfam" id="PF00128">
    <property type="entry name" value="Alpha-amylase"/>
    <property type="match status" value="1"/>
</dbReference>
<dbReference type="InterPro" id="IPR017853">
    <property type="entry name" value="GH"/>
</dbReference>
<dbReference type="OrthoDB" id="9805159at2"/>
<dbReference type="Pfam" id="PF10438">
    <property type="entry name" value="Cyc-maltodext_C"/>
    <property type="match status" value="1"/>
</dbReference>
<evidence type="ECO:0000313" key="4">
    <source>
        <dbReference type="EMBL" id="RIV45410.1"/>
    </source>
</evidence>
<dbReference type="SMART" id="SM00642">
    <property type="entry name" value="Aamy"/>
    <property type="match status" value="1"/>
</dbReference>
<keyword evidence="4" id="KW-0456">Lyase</keyword>
<dbReference type="Proteomes" id="UP000266691">
    <property type="component" value="Unassembled WGS sequence"/>
</dbReference>
<dbReference type="CDD" id="cd11340">
    <property type="entry name" value="AmyAc_bac_CMD_like_3"/>
    <property type="match status" value="1"/>
</dbReference>
<keyword evidence="7" id="KW-1185">Reference proteome</keyword>
<dbReference type="SUPFAM" id="SSF81296">
    <property type="entry name" value="E set domains"/>
    <property type="match status" value="1"/>
</dbReference>
<dbReference type="InterPro" id="IPR019492">
    <property type="entry name" value="Cyclo-malto-dextrinase_C"/>
</dbReference>
<dbReference type="Proteomes" id="UP000321621">
    <property type="component" value="Unassembled WGS sequence"/>
</dbReference>
<keyword evidence="2" id="KW-0326">Glycosidase</keyword>
<dbReference type="EMBL" id="VNWK01000018">
    <property type="protein sequence ID" value="TXJ96888.1"/>
    <property type="molecule type" value="Genomic_DNA"/>
</dbReference>
<evidence type="ECO:0000313" key="5">
    <source>
        <dbReference type="EMBL" id="TXJ96888.1"/>
    </source>
</evidence>
<organism evidence="4 6">
    <name type="scientific">Flagellimonas pelagia</name>
    <dbReference type="NCBI Taxonomy" id="2306998"/>
    <lineage>
        <taxon>Bacteria</taxon>
        <taxon>Pseudomonadati</taxon>
        <taxon>Bacteroidota</taxon>
        <taxon>Flavobacteriia</taxon>
        <taxon>Flavobacteriales</taxon>
        <taxon>Flavobacteriaceae</taxon>
        <taxon>Flagellimonas</taxon>
    </lineage>
</organism>
<dbReference type="PANTHER" id="PTHR10357:SF210">
    <property type="entry name" value="MALTODEXTRIN GLUCOSIDASE"/>
    <property type="match status" value="1"/>
</dbReference>
<dbReference type="InterPro" id="IPR013780">
    <property type="entry name" value="Glyco_hydro_b"/>
</dbReference>
<name>A0A3A1NK27_9FLAO</name>
<dbReference type="InterPro" id="IPR006047">
    <property type="entry name" value="GH13_cat_dom"/>
</dbReference>
<reference evidence="5 7" key="2">
    <citation type="submission" date="2019-07" db="EMBL/GenBank/DDBJ databases">
        <title>Draft genome of two Muricauda strains isolated from deep sea.</title>
        <authorList>
            <person name="Sun C."/>
        </authorList>
    </citation>
    <scope>NUCLEOTIDE SEQUENCE [LARGE SCALE GENOMIC DNA]</scope>
    <source>
        <strain evidence="5 7">72</strain>
    </source>
</reference>
<sequence length="619" mass="71030">MKNIISLFILMTFAFGIGQVQRVEPPYWWTGMKNSELQLLVHGNQISELQPEFSPNITIKKIENTENPNYLFITVDTKSVQPGTIKIKFKKGRRTISSVDYQFLERREGSADRKGFDSSDVIYLLMPDRFANGDTSNDSHPKTIEMADRSQQGGRHGGDIQGIIDHLDYIDELGATTLWSTPLTLDNEKTYSYHGYACSDLYQMDPRYGSNEDFSRLTEALHQRGMKHIMDYVPNHWGLNNWLIQDLPAQDWLHYWEGGENGFKRSNYIQTTQLDPNASKYDAKGCMDGWFDYTMPDMNESNPMVINYLVQNTIWWIESANLDGMRVDTYPYNDKVGITEWVTRVMEEYPNLNIVGEVFMHETAHIAFWQKDSKIGAIQGFNSNLPSVMDFPLHDIFPQVFNQSEQNWGDGLFKVYDHLTQDFLYPNINNLLIMMGNHDVNRINQAFDGDVNKYKLAITLLATLRGIPQIYYGDEIGMLGEKSKGDGDIRRDFPGGWPGDPQNAFLESGRTDGQKAYFDYTKKLLNWRKTKSVIHKGKTLHFSPMDNVYVYFRYFPENPNDAVMVVLNNSLKDQQIDLARFAEGIQNHQSGTDVITGQNVGLDKSLEIKAKSSLVLDLN</sequence>
<accession>A0A3A1NK27</accession>
<comment type="caution">
    <text evidence="4">The sequence shown here is derived from an EMBL/GenBank/DDBJ whole genome shotgun (WGS) entry which is preliminary data.</text>
</comment>
<dbReference type="Gene3D" id="3.20.20.80">
    <property type="entry name" value="Glycosidases"/>
    <property type="match status" value="1"/>
</dbReference>
<dbReference type="Pfam" id="PF09087">
    <property type="entry name" value="Cyc-maltodext_N"/>
    <property type="match status" value="1"/>
</dbReference>
<evidence type="ECO:0000313" key="7">
    <source>
        <dbReference type="Proteomes" id="UP000321621"/>
    </source>
</evidence>
<dbReference type="EMBL" id="QXFI01000018">
    <property type="protein sequence ID" value="RIV45410.1"/>
    <property type="molecule type" value="Genomic_DNA"/>
</dbReference>
<dbReference type="GO" id="GO:0005975">
    <property type="term" value="P:carbohydrate metabolic process"/>
    <property type="evidence" value="ECO:0007669"/>
    <property type="project" value="InterPro"/>
</dbReference>
<dbReference type="PANTHER" id="PTHR10357">
    <property type="entry name" value="ALPHA-AMYLASE FAMILY MEMBER"/>
    <property type="match status" value="1"/>
</dbReference>
<dbReference type="GO" id="GO:0016798">
    <property type="term" value="F:hydrolase activity, acting on glycosyl bonds"/>
    <property type="evidence" value="ECO:0007669"/>
    <property type="project" value="UniProtKB-KW"/>
</dbReference>
<evidence type="ECO:0000256" key="1">
    <source>
        <dbReference type="ARBA" id="ARBA00022801"/>
    </source>
</evidence>
<feature type="domain" description="Glycosyl hydrolase family 13 catalytic" evidence="3">
    <location>
        <begin position="124"/>
        <end position="528"/>
    </location>
</feature>
<dbReference type="GO" id="GO:0016829">
    <property type="term" value="F:lyase activity"/>
    <property type="evidence" value="ECO:0007669"/>
    <property type="project" value="UniProtKB-KW"/>
</dbReference>
<dbReference type="Gene3D" id="2.60.40.1180">
    <property type="entry name" value="Golgi alpha-mannosidase II"/>
    <property type="match status" value="1"/>
</dbReference>
<keyword evidence="1" id="KW-0378">Hydrolase</keyword>
<dbReference type="InterPro" id="IPR015171">
    <property type="entry name" value="Cyc-maltodext_N"/>
</dbReference>
<protein>
    <submittedName>
        <fullName evidence="4">Alpha-amlyase</fullName>
    </submittedName>
</protein>
<dbReference type="Gene3D" id="2.60.40.10">
    <property type="entry name" value="Immunoglobulins"/>
    <property type="match status" value="1"/>
</dbReference>